<evidence type="ECO:0000256" key="3">
    <source>
        <dbReference type="ARBA" id="ARBA00023180"/>
    </source>
</evidence>
<keyword evidence="7" id="KW-1185">Reference proteome</keyword>
<dbReference type="GO" id="GO:0045087">
    <property type="term" value="P:innate immune response"/>
    <property type="evidence" value="ECO:0007669"/>
    <property type="project" value="TreeGrafter"/>
</dbReference>
<sequence length="352" mass="39739">MVERVTKAILAELFLFIFIAGARGEPCTEYGCPGRPQYGPFVPAPPGHIPACAKPGQTFCESLDHYPQQLIKFLVDKCTYDFSTALRDESHEDFNAYSSPPDYDQGYDYPRQDAPTLYPQSFPILPAHYPVGRQPALTYGPPFNNTPHNNGYKYAAPSRSQRNPFLDVGSSTKYRPSVQQQQQQQQHSQYPVFSQTPYLKSFKQDQAWWTSNRYVRSNKVAPSTLHENPLLQYASLKTERTKRQANADSVVLCPTEAQYILPKAALNNRGNWMYVVNLSEQNEKYSQAVKSEKCSTDTCNGLCSVPAGYTSTCQQQYVQKRLIALEGSGNGLYTDIFWFPHGCSCHVSLNYS</sequence>
<feature type="signal peptide" evidence="4">
    <location>
        <begin position="1"/>
        <end position="24"/>
    </location>
</feature>
<evidence type="ECO:0000313" key="6">
    <source>
        <dbReference type="EMBL" id="KAK2586856.1"/>
    </source>
</evidence>
<dbReference type="InterPro" id="IPR029034">
    <property type="entry name" value="Cystine-knot_cytokine"/>
</dbReference>
<evidence type="ECO:0000256" key="1">
    <source>
        <dbReference type="ARBA" id="ARBA00022729"/>
    </source>
</evidence>
<keyword evidence="3" id="KW-0325">Glycoprotein</keyword>
<accession>A0AAD9RVX7</accession>
<dbReference type="InterPro" id="IPR052444">
    <property type="entry name" value="Spz/Toll_ligand-like"/>
</dbReference>
<evidence type="ECO:0000256" key="4">
    <source>
        <dbReference type="SAM" id="SignalP"/>
    </source>
</evidence>
<reference evidence="6" key="1">
    <citation type="submission" date="2021-08" db="EMBL/GenBank/DDBJ databases">
        <authorList>
            <person name="Misof B."/>
            <person name="Oliver O."/>
            <person name="Podsiadlowski L."/>
            <person name="Donath A."/>
            <person name="Peters R."/>
            <person name="Mayer C."/>
            <person name="Rust J."/>
            <person name="Gunkel S."/>
            <person name="Lesny P."/>
            <person name="Martin S."/>
            <person name="Oeyen J.P."/>
            <person name="Petersen M."/>
            <person name="Panagiotis P."/>
            <person name="Wilbrandt J."/>
            <person name="Tanja T."/>
        </authorList>
    </citation>
    <scope>NUCLEOTIDE SEQUENCE</scope>
    <source>
        <strain evidence="6">GBR_01_08_01A</strain>
        <tissue evidence="6">Thorax + abdomen</tissue>
    </source>
</reference>
<protein>
    <recommendedName>
        <fullName evidence="5">Spaetzle domain-containing protein</fullName>
    </recommendedName>
</protein>
<name>A0AAD9RVX7_9HYME</name>
<dbReference type="PANTHER" id="PTHR23199">
    <property type="entry name" value="NEUROTROPHIN 1-RELATED"/>
    <property type="match status" value="1"/>
</dbReference>
<dbReference type="GO" id="GO:0005615">
    <property type="term" value="C:extracellular space"/>
    <property type="evidence" value="ECO:0007669"/>
    <property type="project" value="UniProtKB-ARBA"/>
</dbReference>
<dbReference type="GO" id="GO:0021556">
    <property type="term" value="P:central nervous system formation"/>
    <property type="evidence" value="ECO:0007669"/>
    <property type="project" value="TreeGrafter"/>
</dbReference>
<feature type="chain" id="PRO_5041908653" description="Spaetzle domain-containing protein" evidence="4">
    <location>
        <begin position="25"/>
        <end position="352"/>
    </location>
</feature>
<dbReference type="GO" id="GO:0005121">
    <property type="term" value="F:Toll binding"/>
    <property type="evidence" value="ECO:0007669"/>
    <property type="project" value="TreeGrafter"/>
</dbReference>
<dbReference type="SUPFAM" id="SSF57501">
    <property type="entry name" value="Cystine-knot cytokines"/>
    <property type="match status" value="1"/>
</dbReference>
<evidence type="ECO:0000259" key="5">
    <source>
        <dbReference type="Pfam" id="PF16077"/>
    </source>
</evidence>
<reference evidence="6" key="2">
    <citation type="journal article" date="2023" name="Commun. Biol.">
        <title>Intrasexual cuticular hydrocarbon dimorphism in a wasp sheds light on hydrocarbon biosynthesis genes in Hymenoptera.</title>
        <authorList>
            <person name="Moris V.C."/>
            <person name="Podsiadlowski L."/>
            <person name="Martin S."/>
            <person name="Oeyen J.P."/>
            <person name="Donath A."/>
            <person name="Petersen M."/>
            <person name="Wilbrandt J."/>
            <person name="Misof B."/>
            <person name="Liedtke D."/>
            <person name="Thamm M."/>
            <person name="Scheiner R."/>
            <person name="Schmitt T."/>
            <person name="Niehuis O."/>
        </authorList>
    </citation>
    <scope>NUCLEOTIDE SEQUENCE</scope>
    <source>
        <strain evidence="6">GBR_01_08_01A</strain>
    </source>
</reference>
<evidence type="ECO:0000256" key="2">
    <source>
        <dbReference type="ARBA" id="ARBA00023157"/>
    </source>
</evidence>
<evidence type="ECO:0000313" key="7">
    <source>
        <dbReference type="Proteomes" id="UP001258017"/>
    </source>
</evidence>
<comment type="caution">
    <text evidence="6">The sequence shown here is derived from an EMBL/GenBank/DDBJ whole genome shotgun (WGS) entry which is preliminary data.</text>
</comment>
<gene>
    <name evidence="6" type="ORF">KPH14_009794</name>
</gene>
<keyword evidence="2" id="KW-1015">Disulfide bond</keyword>
<dbReference type="Gene3D" id="2.10.90.10">
    <property type="entry name" value="Cystine-knot cytokines"/>
    <property type="match status" value="1"/>
</dbReference>
<dbReference type="PANTHER" id="PTHR23199:SF16">
    <property type="entry name" value="PROTEIN SPAETZLE 5"/>
    <property type="match status" value="1"/>
</dbReference>
<organism evidence="6 7">
    <name type="scientific">Odynerus spinipes</name>
    <dbReference type="NCBI Taxonomy" id="1348599"/>
    <lineage>
        <taxon>Eukaryota</taxon>
        <taxon>Metazoa</taxon>
        <taxon>Ecdysozoa</taxon>
        <taxon>Arthropoda</taxon>
        <taxon>Hexapoda</taxon>
        <taxon>Insecta</taxon>
        <taxon>Pterygota</taxon>
        <taxon>Neoptera</taxon>
        <taxon>Endopterygota</taxon>
        <taxon>Hymenoptera</taxon>
        <taxon>Apocrita</taxon>
        <taxon>Aculeata</taxon>
        <taxon>Vespoidea</taxon>
        <taxon>Vespidae</taxon>
        <taxon>Eumeninae</taxon>
        <taxon>Odynerus</taxon>
    </lineage>
</organism>
<proteinExistence type="predicted"/>
<dbReference type="AlphaFoldDB" id="A0AAD9RVX7"/>
<feature type="domain" description="Spaetzle" evidence="5">
    <location>
        <begin position="252"/>
        <end position="347"/>
    </location>
</feature>
<dbReference type="GO" id="GO:0008083">
    <property type="term" value="F:growth factor activity"/>
    <property type="evidence" value="ECO:0007669"/>
    <property type="project" value="TreeGrafter"/>
</dbReference>
<dbReference type="Pfam" id="PF16077">
    <property type="entry name" value="Spaetzle"/>
    <property type="match status" value="1"/>
</dbReference>
<keyword evidence="1 4" id="KW-0732">Signal</keyword>
<dbReference type="Proteomes" id="UP001258017">
    <property type="component" value="Unassembled WGS sequence"/>
</dbReference>
<dbReference type="EMBL" id="JAIFRP010000010">
    <property type="protein sequence ID" value="KAK2586856.1"/>
    <property type="molecule type" value="Genomic_DNA"/>
</dbReference>
<dbReference type="InterPro" id="IPR032104">
    <property type="entry name" value="Spaetzle"/>
</dbReference>